<keyword evidence="2" id="KW-0255">Endonuclease</keyword>
<evidence type="ECO:0000313" key="2">
    <source>
        <dbReference type="EMBL" id="MFC5518979.1"/>
    </source>
</evidence>
<dbReference type="InterPro" id="IPR003615">
    <property type="entry name" value="HNH_nuc"/>
</dbReference>
<gene>
    <name evidence="2" type="ORF">ACFPP9_24665</name>
</gene>
<dbReference type="Proteomes" id="UP001596150">
    <property type="component" value="Unassembled WGS sequence"/>
</dbReference>
<reference evidence="3" key="1">
    <citation type="journal article" date="2019" name="Int. J. Syst. Evol. Microbiol.">
        <title>The Global Catalogue of Microorganisms (GCM) 10K type strain sequencing project: providing services to taxonomists for standard genome sequencing and annotation.</title>
        <authorList>
            <consortium name="The Broad Institute Genomics Platform"/>
            <consortium name="The Broad Institute Genome Sequencing Center for Infectious Disease"/>
            <person name="Wu L."/>
            <person name="Ma J."/>
        </authorList>
    </citation>
    <scope>NUCLEOTIDE SEQUENCE [LARGE SCALE GENOMIC DNA]</scope>
    <source>
        <strain evidence="3">KACC 12633</strain>
    </source>
</reference>
<dbReference type="Gene3D" id="1.10.30.50">
    <property type="match status" value="1"/>
</dbReference>
<evidence type="ECO:0000256" key="1">
    <source>
        <dbReference type="SAM" id="MobiDB-lite"/>
    </source>
</evidence>
<dbReference type="GO" id="GO:0004519">
    <property type="term" value="F:endonuclease activity"/>
    <property type="evidence" value="ECO:0007669"/>
    <property type="project" value="UniProtKB-KW"/>
</dbReference>
<feature type="compositionally biased region" description="Basic residues" evidence="1">
    <location>
        <begin position="93"/>
        <end position="110"/>
    </location>
</feature>
<organism evidence="2 3">
    <name type="scientific">Kaistia terrae</name>
    <dbReference type="NCBI Taxonomy" id="537017"/>
    <lineage>
        <taxon>Bacteria</taxon>
        <taxon>Pseudomonadati</taxon>
        <taxon>Pseudomonadota</taxon>
        <taxon>Alphaproteobacteria</taxon>
        <taxon>Hyphomicrobiales</taxon>
        <taxon>Kaistiaceae</taxon>
        <taxon>Kaistia</taxon>
    </lineage>
</organism>
<keyword evidence="3" id="KW-1185">Reference proteome</keyword>
<proteinExistence type="predicted"/>
<evidence type="ECO:0000313" key="3">
    <source>
        <dbReference type="Proteomes" id="UP001596150"/>
    </source>
</evidence>
<protein>
    <submittedName>
        <fullName evidence="2">HNH endonuclease signature motif containing protein</fullName>
    </submittedName>
</protein>
<dbReference type="RefSeq" id="WP_266346270.1">
    <property type="nucleotide sequence ID" value="NZ_JAPKNH010000015.1"/>
</dbReference>
<accession>A0ABW0Q8I4</accession>
<comment type="caution">
    <text evidence="2">The sequence shown here is derived from an EMBL/GenBank/DDBJ whole genome shotgun (WGS) entry which is preliminary data.</text>
</comment>
<dbReference type="CDD" id="cd00085">
    <property type="entry name" value="HNHc"/>
    <property type="match status" value="1"/>
</dbReference>
<keyword evidence="2" id="KW-0378">Hydrolase</keyword>
<feature type="region of interest" description="Disordered" evidence="1">
    <location>
        <begin position="93"/>
        <end position="117"/>
    </location>
</feature>
<keyword evidence="2" id="KW-0540">Nuclease</keyword>
<dbReference type="EMBL" id="JBHSML010000031">
    <property type="protein sequence ID" value="MFC5518979.1"/>
    <property type="molecule type" value="Genomic_DNA"/>
</dbReference>
<sequence>MSRAVPEWIGKTDDTPVPPRVQRRVYDAHGGVCYLADRKIMPGEEWDTDHKIALCNGGENRESNLAPVLRVKHREKTARDVAEKAKVERIRQKHLGIYKSAHPMRSRPFPKRSEIQP</sequence>
<name>A0ABW0Q8I4_9HYPH</name>